<dbReference type="eggNOG" id="COG0328">
    <property type="taxonomic scope" value="Bacteria"/>
</dbReference>
<evidence type="ECO:0000313" key="3">
    <source>
        <dbReference type="Proteomes" id="UP000009885"/>
    </source>
</evidence>
<protein>
    <submittedName>
        <fullName evidence="2">Cell wall enzyme EbsB</fullName>
    </submittedName>
</protein>
<name>K9AY52_9STAP</name>
<dbReference type="PATRIC" id="fig|1229783.3.peg.1471"/>
<dbReference type="RefSeq" id="WP_009383788.1">
    <property type="nucleotide sequence ID" value="NZ_AMSQ01000010.1"/>
</dbReference>
<keyword evidence="3" id="KW-1185">Reference proteome</keyword>
<dbReference type="GO" id="GO:0004523">
    <property type="term" value="F:RNA-DNA hybrid ribonuclease activity"/>
    <property type="evidence" value="ECO:0007669"/>
    <property type="project" value="InterPro"/>
</dbReference>
<dbReference type="AlphaFoldDB" id="K9AY52"/>
<dbReference type="OrthoDB" id="7845843at2"/>
<dbReference type="STRING" id="1229783.C273_07287"/>
<organism evidence="2 3">
    <name type="scientific">Staphylococcus massiliensis S46</name>
    <dbReference type="NCBI Taxonomy" id="1229783"/>
    <lineage>
        <taxon>Bacteria</taxon>
        <taxon>Bacillati</taxon>
        <taxon>Bacillota</taxon>
        <taxon>Bacilli</taxon>
        <taxon>Bacillales</taxon>
        <taxon>Staphylococcaceae</taxon>
        <taxon>Staphylococcus</taxon>
    </lineage>
</organism>
<dbReference type="EMBL" id="AMSQ01000010">
    <property type="protein sequence ID" value="EKU47482.1"/>
    <property type="molecule type" value="Genomic_DNA"/>
</dbReference>
<reference evidence="2 3" key="1">
    <citation type="journal article" date="2013" name="Genome Announc.">
        <title>Genome Sequence of Staphylococcus massiliensis Strain S46, Isolated from the Surface of Healthy Human Skin.</title>
        <authorList>
            <person name="Srivastav R."/>
            <person name="Singh A."/>
            <person name="Jangir P.K."/>
            <person name="Kumari C."/>
            <person name="Muduli S."/>
            <person name="Sharma R."/>
        </authorList>
    </citation>
    <scope>NUCLEOTIDE SEQUENCE [LARGE SCALE GENOMIC DNA]</scope>
    <source>
        <strain evidence="2 3">S46</strain>
    </source>
</reference>
<dbReference type="InterPro" id="IPR053151">
    <property type="entry name" value="RNase_H-like"/>
</dbReference>
<evidence type="ECO:0000313" key="2">
    <source>
        <dbReference type="EMBL" id="EKU47482.1"/>
    </source>
</evidence>
<evidence type="ECO:0000259" key="1">
    <source>
        <dbReference type="PROSITE" id="PS50879"/>
    </source>
</evidence>
<dbReference type="PANTHER" id="PTHR47723">
    <property type="entry name" value="OS05G0353850 PROTEIN"/>
    <property type="match status" value="1"/>
</dbReference>
<sequence length="129" mass="14793">MAKIAFDAATRGNPGESVCGVVIALENERIKETKYLGITDNHSAEWEALLYALHLAIQHGVKNAFIQTDSKLVEDSILDDQVKSEKFKHYFQTYKSLEHEFDLVFVKWVPRDQNKEANQLAQQALRKMK</sequence>
<dbReference type="PROSITE" id="PS50879">
    <property type="entry name" value="RNASE_H_1"/>
    <property type="match status" value="1"/>
</dbReference>
<feature type="domain" description="RNase H type-1" evidence="1">
    <location>
        <begin position="1"/>
        <end position="129"/>
    </location>
</feature>
<dbReference type="CDD" id="cd09279">
    <property type="entry name" value="RNase_HI_like"/>
    <property type="match status" value="1"/>
</dbReference>
<proteinExistence type="predicted"/>
<dbReference type="SUPFAM" id="SSF53098">
    <property type="entry name" value="Ribonuclease H-like"/>
    <property type="match status" value="1"/>
</dbReference>
<gene>
    <name evidence="2" type="ORF">C273_07287</name>
</gene>
<dbReference type="GO" id="GO:0003676">
    <property type="term" value="F:nucleic acid binding"/>
    <property type="evidence" value="ECO:0007669"/>
    <property type="project" value="InterPro"/>
</dbReference>
<dbReference type="Pfam" id="PF13456">
    <property type="entry name" value="RVT_3"/>
    <property type="match status" value="1"/>
</dbReference>
<dbReference type="Gene3D" id="3.30.420.10">
    <property type="entry name" value="Ribonuclease H-like superfamily/Ribonuclease H"/>
    <property type="match status" value="1"/>
</dbReference>
<dbReference type="InterPro" id="IPR036397">
    <property type="entry name" value="RNaseH_sf"/>
</dbReference>
<accession>K9AY52</accession>
<dbReference type="PANTHER" id="PTHR47723:SF19">
    <property type="entry name" value="POLYNUCLEOTIDYL TRANSFERASE, RIBONUCLEASE H-LIKE SUPERFAMILY PROTEIN"/>
    <property type="match status" value="1"/>
</dbReference>
<comment type="caution">
    <text evidence="2">The sequence shown here is derived from an EMBL/GenBank/DDBJ whole genome shotgun (WGS) entry which is preliminary data.</text>
</comment>
<dbReference type="InterPro" id="IPR012337">
    <property type="entry name" value="RNaseH-like_sf"/>
</dbReference>
<dbReference type="InterPro" id="IPR002156">
    <property type="entry name" value="RNaseH_domain"/>
</dbReference>
<dbReference type="Proteomes" id="UP000009885">
    <property type="component" value="Unassembled WGS sequence"/>
</dbReference>